<name>A0A4R2TR13_9FIRM</name>
<proteinExistence type="inferred from homology"/>
<feature type="transmembrane region" description="Helical" evidence="3">
    <location>
        <begin position="283"/>
        <end position="303"/>
    </location>
</feature>
<dbReference type="RefSeq" id="WP_132847964.1">
    <property type="nucleotide sequence ID" value="NZ_CP058648.1"/>
</dbReference>
<gene>
    <name evidence="4" type="ORF">EDD79_100873</name>
</gene>
<dbReference type="PANTHER" id="PTHR22550:SF5">
    <property type="entry name" value="LEUCINE ZIPPER PROTEIN 4"/>
    <property type="match status" value="1"/>
</dbReference>
<dbReference type="Pfam" id="PF03323">
    <property type="entry name" value="GerA"/>
    <property type="match status" value="1"/>
</dbReference>
<dbReference type="InterPro" id="IPR004995">
    <property type="entry name" value="Spore_Ger"/>
</dbReference>
<feature type="transmembrane region" description="Helical" evidence="3">
    <location>
        <begin position="315"/>
        <end position="343"/>
    </location>
</feature>
<feature type="transmembrane region" description="Helical" evidence="3">
    <location>
        <begin position="383"/>
        <end position="415"/>
    </location>
</feature>
<keyword evidence="5" id="KW-1185">Reference proteome</keyword>
<evidence type="ECO:0000313" key="5">
    <source>
        <dbReference type="Proteomes" id="UP000295504"/>
    </source>
</evidence>
<dbReference type="EMBL" id="SLYC01000008">
    <property type="protein sequence ID" value="TCQ03755.1"/>
    <property type="molecule type" value="Genomic_DNA"/>
</dbReference>
<keyword evidence="3" id="KW-1133">Transmembrane helix</keyword>
<dbReference type="GO" id="GO:0016020">
    <property type="term" value="C:membrane"/>
    <property type="evidence" value="ECO:0007669"/>
    <property type="project" value="InterPro"/>
</dbReference>
<protein>
    <submittedName>
        <fullName evidence="4">GerA spore germination protein</fullName>
    </submittedName>
</protein>
<comment type="caution">
    <text evidence="4">The sequence shown here is derived from an EMBL/GenBank/DDBJ whole genome shotgun (WGS) entry which is preliminary data.</text>
</comment>
<evidence type="ECO:0000313" key="4">
    <source>
        <dbReference type="EMBL" id="TCQ03755.1"/>
    </source>
</evidence>
<evidence type="ECO:0000256" key="1">
    <source>
        <dbReference type="ARBA" id="ARBA00005278"/>
    </source>
</evidence>
<evidence type="ECO:0000256" key="3">
    <source>
        <dbReference type="SAM" id="Phobius"/>
    </source>
</evidence>
<feature type="transmembrane region" description="Helical" evidence="3">
    <location>
        <begin position="355"/>
        <end position="376"/>
    </location>
</feature>
<evidence type="ECO:0000256" key="2">
    <source>
        <dbReference type="ARBA" id="ARBA00023136"/>
    </source>
</evidence>
<dbReference type="PANTHER" id="PTHR22550">
    <property type="entry name" value="SPORE GERMINATION PROTEIN"/>
    <property type="match status" value="1"/>
</dbReference>
<sequence>MSRKHILVNQYENNINTIKEKLKNAYDVKYREITTSKGFVCAIFIDNMVDHAFLSDNILAPLLDSETLPENIEQLKKEVIESNVTDTVQTIDEAILNILSGNVILFFSFCEGILYCEVKGMNRRAIEQPITETTIKGPREGFVEDLAINISLIRRRIMNPGLKIEDFRLGGHSQIGVALIYLEQHAPEKLVTFIRTKIKMMQNRHFVFAINNIEEELRSKNTFFNTIGYSERPDIIASNLSEGRVCVMVNGTPFVLIAPYFFIDHFMSPDDYYNNMFIGSFDRILRWLAFSIAMILPALYLALTTYHFKLIPTVLVFRVAVLRSGVPFNTVIEIFIMYFFFLILREAGIRLPSPIGQAISIFGALILGDAAIGAGLTSQITVLVVALSSICTFLIPTLFNATVVWTSVLLLFTALSGLPGFYIAFIMFISHIAGLTTCGYPFLYPLGTLTTFKFRDIFYRKKLKDISNNILHGDEK</sequence>
<dbReference type="PIRSF" id="PIRSF005690">
    <property type="entry name" value="GerBA"/>
    <property type="match status" value="1"/>
</dbReference>
<dbReference type="OrthoDB" id="9772630at2"/>
<dbReference type="Proteomes" id="UP000295504">
    <property type="component" value="Unassembled WGS sequence"/>
</dbReference>
<reference evidence="4 5" key="1">
    <citation type="submission" date="2019-03" db="EMBL/GenBank/DDBJ databases">
        <title>Genomic Encyclopedia of Type Strains, Phase IV (KMG-IV): sequencing the most valuable type-strain genomes for metagenomic binning, comparative biology and taxonomic classification.</title>
        <authorList>
            <person name="Goeker M."/>
        </authorList>
    </citation>
    <scope>NUCLEOTIDE SEQUENCE [LARGE SCALE GENOMIC DNA]</scope>
    <source>
        <strain evidence="4 5">DSM 100013</strain>
    </source>
</reference>
<keyword evidence="3" id="KW-0812">Transmembrane</keyword>
<accession>A0A4R2TR13</accession>
<comment type="similarity">
    <text evidence="1">Belongs to the GerABKA family.</text>
</comment>
<dbReference type="AlphaFoldDB" id="A0A4R2TR13"/>
<organism evidence="4 5">
    <name type="scientific">Serpentinicella alkaliphila</name>
    <dbReference type="NCBI Taxonomy" id="1734049"/>
    <lineage>
        <taxon>Bacteria</taxon>
        <taxon>Bacillati</taxon>
        <taxon>Bacillota</taxon>
        <taxon>Clostridia</taxon>
        <taxon>Peptostreptococcales</taxon>
        <taxon>Natronincolaceae</taxon>
        <taxon>Serpentinicella</taxon>
    </lineage>
</organism>
<feature type="transmembrane region" description="Helical" evidence="3">
    <location>
        <begin position="421"/>
        <end position="443"/>
    </location>
</feature>
<dbReference type="InterPro" id="IPR050768">
    <property type="entry name" value="UPF0353/GerABKA_families"/>
</dbReference>
<dbReference type="GO" id="GO:0009847">
    <property type="term" value="P:spore germination"/>
    <property type="evidence" value="ECO:0007669"/>
    <property type="project" value="InterPro"/>
</dbReference>
<feature type="transmembrane region" description="Helical" evidence="3">
    <location>
        <begin position="245"/>
        <end position="263"/>
    </location>
</feature>
<keyword evidence="2 3" id="KW-0472">Membrane</keyword>